<evidence type="ECO:0000313" key="2">
    <source>
        <dbReference type="EMBL" id="NYJ36300.1"/>
    </source>
</evidence>
<evidence type="ECO:0000259" key="1">
    <source>
        <dbReference type="PROSITE" id="PS51459"/>
    </source>
</evidence>
<dbReference type="PANTHER" id="PTHR39426:SF1">
    <property type="entry name" value="HOMOLOGY TO DEATH-ON-CURING PROTEIN OF PHAGE P1"/>
    <property type="match status" value="1"/>
</dbReference>
<dbReference type="InterPro" id="IPR053737">
    <property type="entry name" value="Type_II_TA_Toxin"/>
</dbReference>
<dbReference type="Proteomes" id="UP000572051">
    <property type="component" value="Unassembled WGS sequence"/>
</dbReference>
<evidence type="ECO:0000313" key="3">
    <source>
        <dbReference type="Proteomes" id="UP000572051"/>
    </source>
</evidence>
<gene>
    <name evidence="2" type="ORF">HNR10_004181</name>
</gene>
<reference evidence="2 3" key="1">
    <citation type="submission" date="2020-07" db="EMBL/GenBank/DDBJ databases">
        <title>Sequencing the genomes of 1000 actinobacteria strains.</title>
        <authorList>
            <person name="Klenk H.-P."/>
        </authorList>
    </citation>
    <scope>NUCLEOTIDE SEQUENCE [LARGE SCALE GENOMIC DNA]</scope>
    <source>
        <strain evidence="2 3">DSM 44442</strain>
    </source>
</reference>
<organism evidence="2 3">
    <name type="scientific">Nocardiopsis aegyptia</name>
    <dbReference type="NCBI Taxonomy" id="220378"/>
    <lineage>
        <taxon>Bacteria</taxon>
        <taxon>Bacillati</taxon>
        <taxon>Actinomycetota</taxon>
        <taxon>Actinomycetes</taxon>
        <taxon>Streptosporangiales</taxon>
        <taxon>Nocardiopsidaceae</taxon>
        <taxon>Nocardiopsis</taxon>
    </lineage>
</organism>
<dbReference type="PANTHER" id="PTHR39426">
    <property type="entry name" value="HOMOLOGY TO DEATH-ON-CURING PROTEIN OF PHAGE P1"/>
    <property type="match status" value="1"/>
</dbReference>
<keyword evidence="3" id="KW-1185">Reference proteome</keyword>
<dbReference type="Gene3D" id="1.20.120.1870">
    <property type="entry name" value="Fic/DOC protein, Fido domain"/>
    <property type="match status" value="1"/>
</dbReference>
<dbReference type="GO" id="GO:0016301">
    <property type="term" value="F:kinase activity"/>
    <property type="evidence" value="ECO:0007669"/>
    <property type="project" value="InterPro"/>
</dbReference>
<dbReference type="InterPro" id="IPR036597">
    <property type="entry name" value="Fido-like_dom_sf"/>
</dbReference>
<dbReference type="SUPFAM" id="SSF140931">
    <property type="entry name" value="Fic-like"/>
    <property type="match status" value="1"/>
</dbReference>
<proteinExistence type="predicted"/>
<name>A0A7Z0JCC0_9ACTN</name>
<comment type="caution">
    <text evidence="2">The sequence shown here is derived from an EMBL/GenBank/DDBJ whole genome shotgun (WGS) entry which is preliminary data.</text>
</comment>
<dbReference type="EMBL" id="JACCFS010000001">
    <property type="protein sequence ID" value="NYJ36300.1"/>
    <property type="molecule type" value="Genomic_DNA"/>
</dbReference>
<dbReference type="InterPro" id="IPR003812">
    <property type="entry name" value="Fido"/>
</dbReference>
<dbReference type="InterPro" id="IPR006440">
    <property type="entry name" value="Doc"/>
</dbReference>
<dbReference type="AlphaFoldDB" id="A0A7Z0JCC0"/>
<protein>
    <submittedName>
        <fullName evidence="2">Death-on-curing protein</fullName>
    </submittedName>
</protein>
<dbReference type="Pfam" id="PF02661">
    <property type="entry name" value="Fic"/>
    <property type="match status" value="1"/>
</dbReference>
<sequence length="132" mass="14570">MSDDDPIFLTRQDLLALIQDLLPPSVTLRDPGQLHAAVLRPQTSAFGEDAYPGLWEKAAALMQSILIGHPLSDGNKRLAWLAAKVFLRYNRQCFPPVDTTSAYDLVIAVTTGELEDVPDIADRLRKLAEADQ</sequence>
<feature type="domain" description="Fido" evidence="1">
    <location>
        <begin position="9"/>
        <end position="126"/>
    </location>
</feature>
<dbReference type="RefSeq" id="WP_312889362.1">
    <property type="nucleotide sequence ID" value="NZ_JACCFS010000001.1"/>
</dbReference>
<dbReference type="PROSITE" id="PS51459">
    <property type="entry name" value="FIDO"/>
    <property type="match status" value="1"/>
</dbReference>
<accession>A0A7Z0JCC0</accession>